<organism evidence="1 2">
    <name type="scientific">Pseudomonas plecoglossicida</name>
    <dbReference type="NCBI Taxonomy" id="70775"/>
    <lineage>
        <taxon>Bacteria</taxon>
        <taxon>Pseudomonadati</taxon>
        <taxon>Pseudomonadota</taxon>
        <taxon>Gammaproteobacteria</taxon>
        <taxon>Pseudomonadales</taxon>
        <taxon>Pseudomonadaceae</taxon>
        <taxon>Pseudomonas</taxon>
    </lineage>
</organism>
<comment type="caution">
    <text evidence="1">The sequence shown here is derived from an EMBL/GenBank/DDBJ whole genome shotgun (WGS) entry which is preliminary data.</text>
</comment>
<name>A0A2R7UNX5_PSEDL</name>
<dbReference type="AlphaFoldDB" id="A0A2R7UNX5"/>
<accession>A0A2R7UNX5</accession>
<gene>
    <name evidence="1" type="ORF">DBB42_04790</name>
</gene>
<dbReference type="EMBL" id="QANO01000080">
    <property type="protein sequence ID" value="PTU53400.1"/>
    <property type="molecule type" value="Genomic_DNA"/>
</dbReference>
<proteinExistence type="predicted"/>
<evidence type="ECO:0000313" key="2">
    <source>
        <dbReference type="Proteomes" id="UP000244874"/>
    </source>
</evidence>
<dbReference type="Proteomes" id="UP000244874">
    <property type="component" value="Unassembled WGS sequence"/>
</dbReference>
<reference evidence="1 2" key="1">
    <citation type="submission" date="2018-04" db="EMBL/GenBank/DDBJ databases">
        <authorList>
            <person name="Go L.Y."/>
            <person name="Mitchell J.A."/>
        </authorList>
    </citation>
    <scope>NUCLEOTIDE SEQUENCE [LARGE SCALE GENOMIC DNA]</scope>
    <source>
        <strain evidence="1 2">KCJK7865</strain>
    </source>
</reference>
<evidence type="ECO:0000313" key="1">
    <source>
        <dbReference type="EMBL" id="PTU53400.1"/>
    </source>
</evidence>
<sequence>MGGTPVAWVGFWGRFAAQSPASQLPQVLHRPQALCSTCGSWLAGDSGAQPPPSESHAGNQRDVAVGLALASAHYRTGIA</sequence>
<protein>
    <submittedName>
        <fullName evidence="1">Uncharacterized protein</fullName>
    </submittedName>
</protein>